<feature type="domain" description="Transglutaminase-like" evidence="3">
    <location>
        <begin position="488"/>
        <end position="563"/>
    </location>
</feature>
<keyword evidence="6" id="KW-1185">Reference proteome</keyword>
<dbReference type="SUPFAM" id="SSF54001">
    <property type="entry name" value="Cysteine proteinases"/>
    <property type="match status" value="1"/>
</dbReference>
<dbReference type="InterPro" id="IPR052901">
    <property type="entry name" value="Bact_TGase-like"/>
</dbReference>
<dbReference type="Pfam" id="PF01841">
    <property type="entry name" value="Transglut_core"/>
    <property type="match status" value="1"/>
</dbReference>
<feature type="region of interest" description="Disordered" evidence="1">
    <location>
        <begin position="560"/>
        <end position="613"/>
    </location>
</feature>
<evidence type="ECO:0000313" key="5">
    <source>
        <dbReference type="EMBL" id="MCP2371444.1"/>
    </source>
</evidence>
<keyword evidence="2" id="KW-0472">Membrane</keyword>
<evidence type="ECO:0000313" key="6">
    <source>
        <dbReference type="Proteomes" id="UP001139722"/>
    </source>
</evidence>
<feature type="transmembrane region" description="Helical" evidence="2">
    <location>
        <begin position="131"/>
        <end position="150"/>
    </location>
</feature>
<sequence>MSARTGPVVGGSPVGATVAVLLLVVALGAAMIPWWPVYESWGFIVAAAVAIAAGTAIALIGARRSWPTWAVLVAIAVAFLVLGVPAAVPSQAVAGVLPTPQGILELITATALSWKQLVTISVPVGSYQALLVPPFLLGLVASTAAVTIAFRTRHPVLAVLPPAGLMAAGILLGVVHGAFALTGGLAFLVAVVAWMAFVAVADRRAAVGRGGMEHALADARRVLGASVILAVALVGATATATLAPVQARTVIRSEVQPPFEPRDHESPLAAFRAAFAPETADEAMLEVTGLSPGAGLRVATMDTYDGVVYTVGGSDGTSLSGTFTRVPYRLDQSGTRGAQMRLGVHVLAYDDVWVPGVDRLERIEFRGTRAETLADGFFYNDTTGTAAVTPGLERGDRYTAWSVAVAEPASVRALRPGTSVLPAAPALPTELASLLDEWAPASDPEGERLAAAIAALRNVGYISHGTDGEVPSRSGHALDRLTQLATDVPMLGDGEQYAVAAAMMAREIGFPARVVVGYRATDAAASGSGDAAASEDVTVFRRSDLQAWIEVERANGTWIAVDPNPLPRPVPDREPDQPMTVERPQSALPPPPERTRIDVGDDAGDRADEGPRDESEQWIAVLRDVLTVTGLVVLAAALLASPFLAVIVAKLRRRRLRRRAKTEVERIEGGWLEFADTAADYGYPIRAGTTRAEQAATVGGLAPLVLASVVDRAVFAPSGPAPGDDERVWQSVDDLQQRLAAPRTRREQWRAAVSLTSLGGYAGSRRGGRE</sequence>
<dbReference type="Gene3D" id="3.10.620.30">
    <property type="match status" value="1"/>
</dbReference>
<organism evidence="5 6">
    <name type="scientific">Agromyces terreus</name>
    <dbReference type="NCBI Taxonomy" id="424795"/>
    <lineage>
        <taxon>Bacteria</taxon>
        <taxon>Bacillati</taxon>
        <taxon>Actinomycetota</taxon>
        <taxon>Actinomycetes</taxon>
        <taxon>Micrococcales</taxon>
        <taxon>Microbacteriaceae</taxon>
        <taxon>Agromyces</taxon>
    </lineage>
</organism>
<feature type="transmembrane region" description="Helical" evidence="2">
    <location>
        <begin position="69"/>
        <end position="88"/>
    </location>
</feature>
<dbReference type="GO" id="GO:0006508">
    <property type="term" value="P:proteolysis"/>
    <property type="evidence" value="ECO:0007669"/>
    <property type="project" value="UniProtKB-KW"/>
</dbReference>
<proteinExistence type="predicted"/>
<dbReference type="InterPro" id="IPR021878">
    <property type="entry name" value="TgpA_N"/>
</dbReference>
<keyword evidence="5" id="KW-0645">Protease</keyword>
<keyword evidence="2" id="KW-1133">Transmembrane helix</keyword>
<evidence type="ECO:0000256" key="2">
    <source>
        <dbReference type="SAM" id="Phobius"/>
    </source>
</evidence>
<evidence type="ECO:0000259" key="3">
    <source>
        <dbReference type="Pfam" id="PF01841"/>
    </source>
</evidence>
<name>A0A9X2H8H6_9MICO</name>
<keyword evidence="5" id="KW-0378">Hydrolase</keyword>
<feature type="transmembrane region" description="Helical" evidence="2">
    <location>
        <begin position="41"/>
        <end position="62"/>
    </location>
</feature>
<dbReference type="Pfam" id="PF11992">
    <property type="entry name" value="TgpA_N"/>
    <property type="match status" value="1"/>
</dbReference>
<evidence type="ECO:0000256" key="1">
    <source>
        <dbReference type="SAM" id="MobiDB-lite"/>
    </source>
</evidence>
<protein>
    <submittedName>
        <fullName evidence="5">Transglutaminase-like putative cysteine protease</fullName>
    </submittedName>
</protein>
<dbReference type="GO" id="GO:0008233">
    <property type="term" value="F:peptidase activity"/>
    <property type="evidence" value="ECO:0007669"/>
    <property type="project" value="UniProtKB-KW"/>
</dbReference>
<keyword evidence="2" id="KW-0812">Transmembrane</keyword>
<reference evidence="5" key="1">
    <citation type="submission" date="2022-06" db="EMBL/GenBank/DDBJ databases">
        <title>Sequencing the genomes of 1000 actinobacteria strains.</title>
        <authorList>
            <person name="Klenk H.-P."/>
        </authorList>
    </citation>
    <scope>NUCLEOTIDE SEQUENCE</scope>
    <source>
        <strain evidence="5">DSM 22016</strain>
    </source>
</reference>
<dbReference type="AlphaFoldDB" id="A0A9X2H8H6"/>
<dbReference type="EMBL" id="JAMZDY010000001">
    <property type="protein sequence ID" value="MCP2371444.1"/>
    <property type="molecule type" value="Genomic_DNA"/>
</dbReference>
<dbReference type="InterPro" id="IPR002931">
    <property type="entry name" value="Transglutaminase-like"/>
</dbReference>
<dbReference type="PANTHER" id="PTHR42736">
    <property type="entry name" value="PROTEIN-GLUTAMINE GAMMA-GLUTAMYLTRANSFERASE"/>
    <property type="match status" value="1"/>
</dbReference>
<feature type="transmembrane region" description="Helical" evidence="2">
    <location>
        <begin position="625"/>
        <end position="649"/>
    </location>
</feature>
<feature type="compositionally biased region" description="Basic and acidic residues" evidence="1">
    <location>
        <begin position="593"/>
        <end position="613"/>
    </location>
</feature>
<dbReference type="InterPro" id="IPR038765">
    <property type="entry name" value="Papain-like_cys_pep_sf"/>
</dbReference>
<feature type="transmembrane region" description="Helical" evidence="2">
    <location>
        <begin position="12"/>
        <end position="35"/>
    </location>
</feature>
<comment type="caution">
    <text evidence="5">The sequence shown here is derived from an EMBL/GenBank/DDBJ whole genome shotgun (WGS) entry which is preliminary data.</text>
</comment>
<dbReference type="OrthoDB" id="3651060at2"/>
<accession>A0A9X2H8H6</accession>
<dbReference type="RefSeq" id="WP_157000126.1">
    <property type="nucleotide sequence ID" value="NZ_JAMZDY010000001.1"/>
</dbReference>
<feature type="transmembrane region" description="Helical" evidence="2">
    <location>
        <begin position="157"/>
        <end position="175"/>
    </location>
</feature>
<dbReference type="PANTHER" id="PTHR42736:SF1">
    <property type="entry name" value="PROTEIN-GLUTAMINE GAMMA-GLUTAMYLTRANSFERASE"/>
    <property type="match status" value="1"/>
</dbReference>
<feature type="transmembrane region" description="Helical" evidence="2">
    <location>
        <begin position="181"/>
        <end position="201"/>
    </location>
</feature>
<evidence type="ECO:0000259" key="4">
    <source>
        <dbReference type="Pfam" id="PF11992"/>
    </source>
</evidence>
<gene>
    <name evidence="5" type="ORF">BJ978_002120</name>
</gene>
<dbReference type="Proteomes" id="UP001139722">
    <property type="component" value="Unassembled WGS sequence"/>
</dbReference>
<feature type="domain" description="Protein-glutamine gamma-glutamyltransferase TgpA N-terminal" evidence="4">
    <location>
        <begin position="26"/>
        <end position="405"/>
    </location>
</feature>
<feature type="transmembrane region" description="Helical" evidence="2">
    <location>
        <begin position="222"/>
        <end position="243"/>
    </location>
</feature>